<comment type="cofactor">
    <cofactor evidence="1">
        <name>[4Fe-4S] cluster</name>
        <dbReference type="ChEBI" id="CHEBI:49883"/>
    </cofactor>
</comment>
<dbReference type="EMBL" id="BARU01033536">
    <property type="protein sequence ID" value="GAH68553.1"/>
    <property type="molecule type" value="Genomic_DNA"/>
</dbReference>
<keyword evidence="5" id="KW-0411">Iron-sulfur</keyword>
<dbReference type="GO" id="GO:0016114">
    <property type="term" value="P:terpenoid biosynthetic process"/>
    <property type="evidence" value="ECO:0007669"/>
    <property type="project" value="InterPro"/>
</dbReference>
<dbReference type="PANTHER" id="PTHR30454">
    <property type="entry name" value="4-HYDROXY-3-METHYLBUT-2-EN-1-YL DIPHOSPHATE SYNTHASE"/>
    <property type="match status" value="1"/>
</dbReference>
<sequence length="247" mass="26061">MTRRAVQIGKVQIGGGAPVVVQSMTNTDTSDVQSTVAQIHRLTQAGCEIVRVAVPSLEAVGALSKIKKQISIPLVADIHFDHRLALGAIEAGVDKLRLNPGNITDAGKITQVVQQAKAARIPIRVGANSGSIAREFLDSRGHVTASGMVKSVVNQIHLLEGLDFSDIVISVKGTDVLMTIDAYREIAKQVNYPLHVGITEAGGPREGSIRSAVGLGILLAEGLGDTLRVSLAGDPVEEVRAAYEILR</sequence>
<dbReference type="GO" id="GO:0046872">
    <property type="term" value="F:metal ion binding"/>
    <property type="evidence" value="ECO:0007669"/>
    <property type="project" value="UniProtKB-KW"/>
</dbReference>
<keyword evidence="3" id="KW-0479">Metal-binding</keyword>
<dbReference type="FunFam" id="3.20.20.20:FF:000001">
    <property type="entry name" value="4-hydroxy-3-methylbut-2-en-1-yl diphosphate synthase (flavodoxin)"/>
    <property type="match status" value="1"/>
</dbReference>
<dbReference type="InterPro" id="IPR004588">
    <property type="entry name" value="IspG_bac-typ"/>
</dbReference>
<evidence type="ECO:0000259" key="7">
    <source>
        <dbReference type="Pfam" id="PF04551"/>
    </source>
</evidence>
<dbReference type="InterPro" id="IPR058578">
    <property type="entry name" value="IspG_TIM"/>
</dbReference>
<dbReference type="NCBIfam" id="TIGR00612">
    <property type="entry name" value="ispG_gcpE"/>
    <property type="match status" value="1"/>
</dbReference>
<name>X1JFM9_9ZZZZ</name>
<keyword evidence="4" id="KW-0408">Iron</keyword>
<evidence type="ECO:0000256" key="1">
    <source>
        <dbReference type="ARBA" id="ARBA00001966"/>
    </source>
</evidence>
<evidence type="ECO:0000256" key="5">
    <source>
        <dbReference type="ARBA" id="ARBA00023014"/>
    </source>
</evidence>
<evidence type="ECO:0000256" key="2">
    <source>
        <dbReference type="ARBA" id="ARBA00022485"/>
    </source>
</evidence>
<dbReference type="AlphaFoldDB" id="X1JFM9"/>
<evidence type="ECO:0000256" key="6">
    <source>
        <dbReference type="ARBA" id="ARBA00023229"/>
    </source>
</evidence>
<protein>
    <recommendedName>
        <fullName evidence="7">IspG TIM-barrel domain-containing protein</fullName>
    </recommendedName>
</protein>
<keyword evidence="6" id="KW-0414">Isoprene biosynthesis</keyword>
<evidence type="ECO:0000256" key="3">
    <source>
        <dbReference type="ARBA" id="ARBA00022723"/>
    </source>
</evidence>
<evidence type="ECO:0000256" key="4">
    <source>
        <dbReference type="ARBA" id="ARBA00023004"/>
    </source>
</evidence>
<dbReference type="GO" id="GO:0046429">
    <property type="term" value="F:4-hydroxy-3-methylbut-2-en-1-yl diphosphate synthase activity (ferredoxin)"/>
    <property type="evidence" value="ECO:0007669"/>
    <property type="project" value="InterPro"/>
</dbReference>
<keyword evidence="2" id="KW-0004">4Fe-4S</keyword>
<feature type="non-terminal residue" evidence="8">
    <location>
        <position position="247"/>
    </location>
</feature>
<dbReference type="InterPro" id="IPR011005">
    <property type="entry name" value="Dihydropteroate_synth-like_sf"/>
</dbReference>
<evidence type="ECO:0000313" key="8">
    <source>
        <dbReference type="EMBL" id="GAH68553.1"/>
    </source>
</evidence>
<dbReference type="GO" id="GO:0019288">
    <property type="term" value="P:isopentenyl diphosphate biosynthetic process, methylerythritol 4-phosphate pathway"/>
    <property type="evidence" value="ECO:0007669"/>
    <property type="project" value="TreeGrafter"/>
</dbReference>
<feature type="domain" description="IspG TIM-barrel" evidence="7">
    <location>
        <begin position="4"/>
        <end position="243"/>
    </location>
</feature>
<organism evidence="8">
    <name type="scientific">marine sediment metagenome</name>
    <dbReference type="NCBI Taxonomy" id="412755"/>
    <lineage>
        <taxon>unclassified sequences</taxon>
        <taxon>metagenomes</taxon>
        <taxon>ecological metagenomes</taxon>
    </lineage>
</organism>
<gene>
    <name evidence="8" type="ORF">S03H2_52754</name>
</gene>
<accession>X1JFM9</accession>
<dbReference type="SUPFAM" id="SSF51717">
    <property type="entry name" value="Dihydropteroate synthetase-like"/>
    <property type="match status" value="1"/>
</dbReference>
<dbReference type="Gene3D" id="3.20.20.20">
    <property type="entry name" value="Dihydropteroate synthase-like"/>
    <property type="match status" value="1"/>
</dbReference>
<dbReference type="Pfam" id="PF04551">
    <property type="entry name" value="GcpE"/>
    <property type="match status" value="1"/>
</dbReference>
<dbReference type="PANTHER" id="PTHR30454:SF0">
    <property type="entry name" value="4-HYDROXY-3-METHYLBUT-2-EN-1-YL DIPHOSPHATE SYNTHASE (FERREDOXIN), CHLOROPLASTIC"/>
    <property type="match status" value="1"/>
</dbReference>
<dbReference type="GO" id="GO:0051539">
    <property type="term" value="F:4 iron, 4 sulfur cluster binding"/>
    <property type="evidence" value="ECO:0007669"/>
    <property type="project" value="UniProtKB-KW"/>
</dbReference>
<comment type="caution">
    <text evidence="8">The sequence shown here is derived from an EMBL/GenBank/DDBJ whole genome shotgun (WGS) entry which is preliminary data.</text>
</comment>
<proteinExistence type="predicted"/>
<reference evidence="8" key="1">
    <citation type="journal article" date="2014" name="Front. Microbiol.">
        <title>High frequency of phylogenetically diverse reductive dehalogenase-homologous genes in deep subseafloor sedimentary metagenomes.</title>
        <authorList>
            <person name="Kawai M."/>
            <person name="Futagami T."/>
            <person name="Toyoda A."/>
            <person name="Takaki Y."/>
            <person name="Nishi S."/>
            <person name="Hori S."/>
            <person name="Arai W."/>
            <person name="Tsubouchi T."/>
            <person name="Morono Y."/>
            <person name="Uchiyama I."/>
            <person name="Ito T."/>
            <person name="Fujiyama A."/>
            <person name="Inagaki F."/>
            <person name="Takami H."/>
        </authorList>
    </citation>
    <scope>NUCLEOTIDE SEQUENCE</scope>
    <source>
        <strain evidence="8">Expedition CK06-06</strain>
    </source>
</reference>